<evidence type="ECO:0000313" key="1">
    <source>
        <dbReference type="EMBL" id="PPK86528.1"/>
    </source>
</evidence>
<dbReference type="Proteomes" id="UP000237662">
    <property type="component" value="Unassembled WGS sequence"/>
</dbReference>
<gene>
    <name evidence="1" type="ORF">CLV84_3459</name>
</gene>
<keyword evidence="2" id="KW-1185">Reference proteome</keyword>
<dbReference type="AlphaFoldDB" id="A0A2S6I5T7"/>
<accession>A0A2S6I5T7</accession>
<proteinExistence type="predicted"/>
<comment type="caution">
    <text evidence="1">The sequence shown here is derived from an EMBL/GenBank/DDBJ whole genome shotgun (WGS) entry which is preliminary data.</text>
</comment>
<evidence type="ECO:0000313" key="2">
    <source>
        <dbReference type="Proteomes" id="UP000237662"/>
    </source>
</evidence>
<organism evidence="1 2">
    <name type="scientific">Neolewinella xylanilytica</name>
    <dbReference type="NCBI Taxonomy" id="1514080"/>
    <lineage>
        <taxon>Bacteria</taxon>
        <taxon>Pseudomonadati</taxon>
        <taxon>Bacteroidota</taxon>
        <taxon>Saprospiria</taxon>
        <taxon>Saprospirales</taxon>
        <taxon>Lewinellaceae</taxon>
        <taxon>Neolewinella</taxon>
    </lineage>
</organism>
<protein>
    <submittedName>
        <fullName evidence="1">Uncharacterized protein</fullName>
    </submittedName>
</protein>
<dbReference type="RefSeq" id="WP_104420956.1">
    <property type="nucleotide sequence ID" value="NZ_PTJC01000006.1"/>
</dbReference>
<dbReference type="OrthoDB" id="1492389at2"/>
<dbReference type="EMBL" id="PTJC01000006">
    <property type="protein sequence ID" value="PPK86528.1"/>
    <property type="molecule type" value="Genomic_DNA"/>
</dbReference>
<sequence length="254" mass="28417">MKHLYLISLSVFLLHACGRPLQVVRVEPAFEHEIDRYRYGNPVQSSTNGAVTVEVSYYDASDNYLVFDTEVVNESDEAILFDPAESYLEFPLGQRISAIDPEFQLLSMDLKSVEQARTARTLAWAGAAVLVAASAYSLANGGGSIPEPTTNATVVADLGFQVADAMTFAVLQRENDILQRNWVPAGQDIPGPDNRYFWLDYSFRKTTLRPGESAVGKLLFPRSDDHPQFQVAVPVDELATFNFQFAQRIFRDRR</sequence>
<name>A0A2S6I5T7_9BACT</name>
<reference evidence="1 2" key="1">
    <citation type="submission" date="2018-02" db="EMBL/GenBank/DDBJ databases">
        <title>Genomic Encyclopedia of Archaeal and Bacterial Type Strains, Phase II (KMG-II): from individual species to whole genera.</title>
        <authorList>
            <person name="Goeker M."/>
        </authorList>
    </citation>
    <scope>NUCLEOTIDE SEQUENCE [LARGE SCALE GENOMIC DNA]</scope>
    <source>
        <strain evidence="1 2">DSM 29526</strain>
    </source>
</reference>